<comment type="subcellular location">
    <subcellularLocation>
        <location evidence="3">Endoplasmic reticulum membrane</location>
        <topology evidence="3">Multi-pass membrane protein</topology>
    </subcellularLocation>
    <subcellularLocation>
        <location evidence="2">Mitochondrion outer membrane</location>
    </subcellularLocation>
</comment>
<keyword evidence="9" id="KW-0256">Endoplasmic reticulum</keyword>
<evidence type="ECO:0000256" key="14">
    <source>
        <dbReference type="ARBA" id="ARBA00038540"/>
    </source>
</evidence>
<dbReference type="VEuPathDB" id="VectorBase:AAQUA_006599"/>
<evidence type="ECO:0000256" key="12">
    <source>
        <dbReference type="ARBA" id="ARBA00023128"/>
    </source>
</evidence>
<dbReference type="FunFam" id="1.20.120.550:FF:000002">
    <property type="entry name" value="Microsomal glutathione S-transferase 1"/>
    <property type="match status" value="1"/>
</dbReference>
<comment type="catalytic activity">
    <reaction evidence="16">
        <text>RX + glutathione = an S-substituted glutathione + a halide anion + H(+)</text>
        <dbReference type="Rhea" id="RHEA:16437"/>
        <dbReference type="ChEBI" id="CHEBI:15378"/>
        <dbReference type="ChEBI" id="CHEBI:16042"/>
        <dbReference type="ChEBI" id="CHEBI:17792"/>
        <dbReference type="ChEBI" id="CHEBI:57925"/>
        <dbReference type="ChEBI" id="CHEBI:90779"/>
        <dbReference type="EC" id="2.5.1.18"/>
    </reaction>
    <physiologicalReaction direction="left-to-right" evidence="16">
        <dbReference type="Rhea" id="RHEA:16438"/>
    </physiologicalReaction>
</comment>
<evidence type="ECO:0000256" key="1">
    <source>
        <dbReference type="ARBA" id="ARBA00003701"/>
    </source>
</evidence>
<feature type="transmembrane region" description="Helical" evidence="18">
    <location>
        <begin position="155"/>
        <end position="172"/>
    </location>
</feature>
<evidence type="ECO:0000256" key="15">
    <source>
        <dbReference type="ARBA" id="ARBA00039397"/>
    </source>
</evidence>
<evidence type="ECO:0000256" key="13">
    <source>
        <dbReference type="ARBA" id="ARBA00023136"/>
    </source>
</evidence>
<dbReference type="PANTHER" id="PTHR10689:SF6">
    <property type="entry name" value="MICROSOMAL GLUTATHIONE S-TRANSFERASE 1"/>
    <property type="match status" value="1"/>
</dbReference>
<feature type="transmembrane region" description="Helical" evidence="18">
    <location>
        <begin position="129"/>
        <end position="149"/>
    </location>
</feature>
<name>T1DQ32_ANOAQ</name>
<keyword evidence="8" id="KW-1000">Mitochondrion outer membrane</keyword>
<sequence length="200" mass="22434">SLSASAARKGVLSCRSSSRTASPISTSESEKNRPVPYQSASEIKRRLKMGIQQLLQNVDEQVFRTYVFWAAVLVVKMLAMSPLTGRQRFSKKAFANPEDVTSMKNVAPKFGDPDVERVRRAHRNDLENILPFFIIGLLYMLTGPAPFIAINLFRAVAIARIVHTLVYAVFVIPQPARGLSWGVAYLATFYMAFKTILYFL</sequence>
<dbReference type="AlphaFoldDB" id="T1DQ32"/>
<keyword evidence="7 18" id="KW-0812">Transmembrane</keyword>
<evidence type="ECO:0000256" key="9">
    <source>
        <dbReference type="ARBA" id="ARBA00022824"/>
    </source>
</evidence>
<dbReference type="EC" id="2.5.1.18" evidence="5"/>
<evidence type="ECO:0000256" key="7">
    <source>
        <dbReference type="ARBA" id="ARBA00022692"/>
    </source>
</evidence>
<feature type="region of interest" description="Disordered" evidence="17">
    <location>
        <begin position="1"/>
        <end position="39"/>
    </location>
</feature>
<dbReference type="GO" id="GO:0005741">
    <property type="term" value="C:mitochondrial outer membrane"/>
    <property type="evidence" value="ECO:0007669"/>
    <property type="project" value="UniProtKB-SubCell"/>
</dbReference>
<evidence type="ECO:0000256" key="17">
    <source>
        <dbReference type="SAM" id="MobiDB-lite"/>
    </source>
</evidence>
<evidence type="ECO:0000256" key="2">
    <source>
        <dbReference type="ARBA" id="ARBA00004294"/>
    </source>
</evidence>
<dbReference type="InterPro" id="IPR040162">
    <property type="entry name" value="MGST1-like"/>
</dbReference>
<dbReference type="Gene3D" id="1.20.120.550">
    <property type="entry name" value="Membrane associated eicosanoid/glutathione metabolism-like domain"/>
    <property type="match status" value="1"/>
</dbReference>
<keyword evidence="12" id="KW-0496">Mitochondrion</keyword>
<evidence type="ECO:0000256" key="18">
    <source>
        <dbReference type="SAM" id="Phobius"/>
    </source>
</evidence>
<comment type="function">
    <text evidence="1">Conjugation of reduced glutathione to a wide number of exogenous and endogenous hydrophobic electrophiles.</text>
</comment>
<feature type="compositionally biased region" description="Low complexity" evidence="17">
    <location>
        <begin position="13"/>
        <end position="27"/>
    </location>
</feature>
<accession>T1DQ32</accession>
<evidence type="ECO:0000256" key="11">
    <source>
        <dbReference type="ARBA" id="ARBA00022990"/>
    </source>
</evidence>
<evidence type="ECO:0000313" key="19">
    <source>
        <dbReference type="EMBL" id="JAB00166.1"/>
    </source>
</evidence>
<keyword evidence="13 18" id="KW-0472">Membrane</keyword>
<proteinExistence type="evidence at transcript level"/>
<evidence type="ECO:0000256" key="6">
    <source>
        <dbReference type="ARBA" id="ARBA00022679"/>
    </source>
</evidence>
<evidence type="ECO:0000256" key="5">
    <source>
        <dbReference type="ARBA" id="ARBA00012452"/>
    </source>
</evidence>
<evidence type="ECO:0000256" key="8">
    <source>
        <dbReference type="ARBA" id="ARBA00022787"/>
    </source>
</evidence>
<dbReference type="InterPro" id="IPR023352">
    <property type="entry name" value="MAPEG-like_dom_sf"/>
</dbReference>
<feature type="transmembrane region" description="Helical" evidence="18">
    <location>
        <begin position="179"/>
        <end position="199"/>
    </location>
</feature>
<reference evidence="19" key="1">
    <citation type="submission" date="2013-07" db="EMBL/GenBank/DDBJ databases">
        <title>Transcriptome sequencing and developmental regulation of gene expression in Anopheles aquasalis.</title>
        <authorList>
            <consortium name="Brazilian Malaria Network (MCT/CNPq/MS/SCTIE/DECIT/PRONEX 555648/2009-5) and Research Network on Bioactive Molecules from Arthropod Vectors (NAP-MOBIARVE"/>
            <consortium name="University of Sao Paulo)"/>
            <person name="Marinotti O."/>
            <person name="Ribeiro J.M.C."/>
            <person name="Costa-da-Silva A.L."/>
            <person name="Silva M.C.P."/>
            <person name="Lopes A.R."/>
            <person name="Barros M.S."/>
            <person name="Sa-Nunes A."/>
            <person name="Konjin B.B."/>
            <person name="Carvalho E."/>
            <person name="Suesdek L."/>
            <person name="Silva-Neto M.A.C."/>
            <person name="Capurro M.L."/>
        </authorList>
    </citation>
    <scope>NUCLEOTIDE SEQUENCE</scope>
    <source>
        <tissue evidence="19">Whole body</tissue>
    </source>
</reference>
<evidence type="ECO:0000256" key="3">
    <source>
        <dbReference type="ARBA" id="ARBA00004477"/>
    </source>
</evidence>
<dbReference type="GO" id="GO:0004364">
    <property type="term" value="F:glutathione transferase activity"/>
    <property type="evidence" value="ECO:0007669"/>
    <property type="project" value="UniProtKB-EC"/>
</dbReference>
<dbReference type="InterPro" id="IPR001129">
    <property type="entry name" value="Membr-assoc_MAPEG"/>
</dbReference>
<comment type="similarity">
    <text evidence="4">Belongs to the MAPEG family.</text>
</comment>
<protein>
    <recommendedName>
        <fullName evidence="15">Microsomal glutathione S-transferase 1</fullName>
        <ecNumber evidence="5">2.5.1.18</ecNumber>
    </recommendedName>
</protein>
<dbReference type="EMBL" id="GAMD01001425">
    <property type="protein sequence ID" value="JAB00166.1"/>
    <property type="molecule type" value="mRNA"/>
</dbReference>
<organism evidence="19">
    <name type="scientific">Anopheles aquasalis</name>
    <name type="common">Malaria mosquito</name>
    <dbReference type="NCBI Taxonomy" id="42839"/>
    <lineage>
        <taxon>Eukaryota</taxon>
        <taxon>Metazoa</taxon>
        <taxon>Ecdysozoa</taxon>
        <taxon>Arthropoda</taxon>
        <taxon>Hexapoda</taxon>
        <taxon>Insecta</taxon>
        <taxon>Pterygota</taxon>
        <taxon>Neoptera</taxon>
        <taxon>Endopterygota</taxon>
        <taxon>Diptera</taxon>
        <taxon>Nematocera</taxon>
        <taxon>Culicoidea</taxon>
        <taxon>Culicidae</taxon>
        <taxon>Anophelinae</taxon>
        <taxon>Anopheles</taxon>
    </lineage>
</organism>
<evidence type="ECO:0000256" key="10">
    <source>
        <dbReference type="ARBA" id="ARBA00022989"/>
    </source>
</evidence>
<keyword evidence="6 19" id="KW-0808">Transferase</keyword>
<dbReference type="SUPFAM" id="SSF161084">
    <property type="entry name" value="MAPEG domain-like"/>
    <property type="match status" value="1"/>
</dbReference>
<dbReference type="GO" id="GO:0005789">
    <property type="term" value="C:endoplasmic reticulum membrane"/>
    <property type="evidence" value="ECO:0007669"/>
    <property type="project" value="UniProtKB-SubCell"/>
</dbReference>
<comment type="subunit">
    <text evidence="14">Homotrimer; The trimer binds only one molecule of glutathione.</text>
</comment>
<evidence type="ECO:0000256" key="16">
    <source>
        <dbReference type="ARBA" id="ARBA00049385"/>
    </source>
</evidence>
<feature type="transmembrane region" description="Helical" evidence="18">
    <location>
        <begin position="66"/>
        <end position="84"/>
    </location>
</feature>
<keyword evidence="10 18" id="KW-1133">Transmembrane helix</keyword>
<dbReference type="Pfam" id="PF01124">
    <property type="entry name" value="MAPEG"/>
    <property type="match status" value="1"/>
</dbReference>
<dbReference type="PANTHER" id="PTHR10689">
    <property type="entry name" value="MICROSOMAL GLUTATHIONE S-TRANSFERASE 1"/>
    <property type="match status" value="1"/>
</dbReference>
<keyword evidence="11" id="KW-0007">Acetylation</keyword>
<feature type="non-terminal residue" evidence="19">
    <location>
        <position position="1"/>
    </location>
</feature>
<evidence type="ECO:0000256" key="4">
    <source>
        <dbReference type="ARBA" id="ARBA00010459"/>
    </source>
</evidence>